<evidence type="ECO:0000256" key="2">
    <source>
        <dbReference type="ARBA" id="ARBA00012513"/>
    </source>
</evidence>
<dbReference type="GO" id="GO:0005524">
    <property type="term" value="F:ATP binding"/>
    <property type="evidence" value="ECO:0007669"/>
    <property type="project" value="UniProtKB-KW"/>
</dbReference>
<dbReference type="InterPro" id="IPR018936">
    <property type="entry name" value="PI3/4_kinase_CS"/>
</dbReference>
<organism evidence="15 16">
    <name type="scientific">Bremia lactucae</name>
    <name type="common">Lettuce downy mildew</name>
    <dbReference type="NCBI Taxonomy" id="4779"/>
    <lineage>
        <taxon>Eukaryota</taxon>
        <taxon>Sar</taxon>
        <taxon>Stramenopiles</taxon>
        <taxon>Oomycota</taxon>
        <taxon>Peronosporomycetes</taxon>
        <taxon>Peronosporales</taxon>
        <taxon>Peronosporaceae</taxon>
        <taxon>Bremia</taxon>
    </lineage>
</organism>
<accession>A0A976FMU3</accession>
<dbReference type="Pfam" id="PF02259">
    <property type="entry name" value="FAT"/>
    <property type="match status" value="1"/>
</dbReference>
<feature type="domain" description="FAT" evidence="13">
    <location>
        <begin position="2264"/>
        <end position="2944"/>
    </location>
</feature>
<dbReference type="InterPro" id="IPR000403">
    <property type="entry name" value="PI3/4_kinase_cat_dom"/>
</dbReference>
<dbReference type="GeneID" id="94351605"/>
<protein>
    <recommendedName>
        <fullName evidence="2">non-specific serine/threonine protein kinase</fullName>
        <ecNumber evidence="2">2.7.11.1</ecNumber>
    </recommendedName>
</protein>
<dbReference type="InterPro" id="IPR003151">
    <property type="entry name" value="PIK-rel_kinase_FAT"/>
</dbReference>
<evidence type="ECO:0000256" key="10">
    <source>
        <dbReference type="ARBA" id="ARBA00047899"/>
    </source>
</evidence>
<dbReference type="Pfam" id="PF02260">
    <property type="entry name" value="FATC"/>
    <property type="match status" value="1"/>
</dbReference>
<dbReference type="Gene3D" id="3.30.1010.10">
    <property type="entry name" value="Phosphatidylinositol 3-kinase Catalytic Subunit, Chain A, domain 4"/>
    <property type="match status" value="1"/>
</dbReference>
<reference evidence="15 16" key="1">
    <citation type="journal article" date="2021" name="Genome Biol.">
        <title>AFLAP: assembly-free linkage analysis pipeline using k-mers from genome sequencing data.</title>
        <authorList>
            <person name="Fletcher K."/>
            <person name="Zhang L."/>
            <person name="Gil J."/>
            <person name="Han R."/>
            <person name="Cavanaugh K."/>
            <person name="Michelmore R."/>
        </authorList>
    </citation>
    <scope>NUCLEOTIDE SEQUENCE [LARGE SCALE GENOMIC DNA]</scope>
    <source>
        <strain evidence="15 16">SF5</strain>
    </source>
</reference>
<evidence type="ECO:0000256" key="3">
    <source>
        <dbReference type="ARBA" id="ARBA00022527"/>
    </source>
</evidence>
<dbReference type="InterPro" id="IPR003152">
    <property type="entry name" value="FATC_dom"/>
</dbReference>
<keyword evidence="9" id="KW-0539">Nucleus</keyword>
<evidence type="ECO:0000313" key="16">
    <source>
        <dbReference type="Proteomes" id="UP000294530"/>
    </source>
</evidence>
<dbReference type="PROSITE" id="PS51189">
    <property type="entry name" value="FAT"/>
    <property type="match status" value="1"/>
</dbReference>
<keyword evidence="5" id="KW-0547">Nucleotide-binding</keyword>
<comment type="caution">
    <text evidence="15">The sequence shown here is derived from an EMBL/GenBank/DDBJ whole genome shotgun (WGS) entry which is preliminary data.</text>
</comment>
<evidence type="ECO:0000313" key="15">
    <source>
        <dbReference type="EMBL" id="TDH69439.1"/>
    </source>
</evidence>
<evidence type="ECO:0000259" key="13">
    <source>
        <dbReference type="PROSITE" id="PS51189"/>
    </source>
</evidence>
<dbReference type="Proteomes" id="UP000294530">
    <property type="component" value="Unassembled WGS sequence"/>
</dbReference>
<dbReference type="PROSITE" id="PS51190">
    <property type="entry name" value="FATC"/>
    <property type="match status" value="1"/>
</dbReference>
<dbReference type="InterPro" id="IPR038980">
    <property type="entry name" value="ATM_plant"/>
</dbReference>
<evidence type="ECO:0000256" key="7">
    <source>
        <dbReference type="ARBA" id="ARBA00022777"/>
    </source>
</evidence>
<dbReference type="InterPro" id="IPR014009">
    <property type="entry name" value="PIK_FAT"/>
</dbReference>
<keyword evidence="7" id="KW-0418">Kinase</keyword>
<dbReference type="GO" id="GO:0006281">
    <property type="term" value="P:DNA repair"/>
    <property type="evidence" value="ECO:0007669"/>
    <property type="project" value="InterPro"/>
</dbReference>
<gene>
    <name evidence="15" type="ORF">CCR75_007878</name>
</gene>
<keyword evidence="8" id="KW-0067">ATP-binding</keyword>
<keyword evidence="3" id="KW-0723">Serine/threonine-protein kinase</keyword>
<dbReference type="GO" id="GO:0005634">
    <property type="term" value="C:nucleus"/>
    <property type="evidence" value="ECO:0007669"/>
    <property type="project" value="UniProtKB-SubCell"/>
</dbReference>
<evidence type="ECO:0000256" key="6">
    <source>
        <dbReference type="ARBA" id="ARBA00022763"/>
    </source>
</evidence>
<dbReference type="SUPFAM" id="SSF56112">
    <property type="entry name" value="Protein kinase-like (PK-like)"/>
    <property type="match status" value="1"/>
</dbReference>
<dbReference type="GO" id="GO:0004674">
    <property type="term" value="F:protein serine/threonine kinase activity"/>
    <property type="evidence" value="ECO:0007669"/>
    <property type="project" value="UniProtKB-KW"/>
</dbReference>
<dbReference type="OrthoDB" id="381190at2759"/>
<name>A0A976FMU3_BRELC</name>
<keyword evidence="16" id="KW-1185">Reference proteome</keyword>
<dbReference type="PROSITE" id="PS00916">
    <property type="entry name" value="PI3_4_KINASE_2"/>
    <property type="match status" value="1"/>
</dbReference>
<evidence type="ECO:0000256" key="1">
    <source>
        <dbReference type="ARBA" id="ARBA00004123"/>
    </source>
</evidence>
<dbReference type="KEGG" id="blac:94351605"/>
<comment type="subcellular location">
    <subcellularLocation>
        <location evidence="1">Nucleus</location>
    </subcellularLocation>
</comment>
<dbReference type="PROSITE" id="PS50290">
    <property type="entry name" value="PI3_4_KINASE_3"/>
    <property type="match status" value="1"/>
</dbReference>
<dbReference type="RefSeq" id="XP_067818938.1">
    <property type="nucleotide sequence ID" value="XM_067965934.1"/>
</dbReference>
<dbReference type="Gene3D" id="1.10.1070.11">
    <property type="entry name" value="Phosphatidylinositol 3-/4-kinase, catalytic domain"/>
    <property type="match status" value="1"/>
</dbReference>
<evidence type="ECO:0000256" key="8">
    <source>
        <dbReference type="ARBA" id="ARBA00022840"/>
    </source>
</evidence>
<dbReference type="PANTHER" id="PTHR37079:SF4">
    <property type="entry name" value="SERINE_THREONINE-PROTEIN KINASE ATM"/>
    <property type="match status" value="1"/>
</dbReference>
<dbReference type="InterPro" id="IPR036940">
    <property type="entry name" value="PI3/4_kinase_cat_sf"/>
</dbReference>
<evidence type="ECO:0000256" key="4">
    <source>
        <dbReference type="ARBA" id="ARBA00022679"/>
    </source>
</evidence>
<keyword evidence="6" id="KW-0227">DNA damage</keyword>
<dbReference type="InterPro" id="IPR044107">
    <property type="entry name" value="PIKKc_ATM"/>
</dbReference>
<feature type="domain" description="PI3K/PI4K catalytic" evidence="12">
    <location>
        <begin position="3073"/>
        <end position="3383"/>
    </location>
</feature>
<evidence type="ECO:0000256" key="9">
    <source>
        <dbReference type="ARBA" id="ARBA00023242"/>
    </source>
</evidence>
<evidence type="ECO:0000256" key="11">
    <source>
        <dbReference type="SAM" id="MobiDB-lite"/>
    </source>
</evidence>
<keyword evidence="4" id="KW-0808">Transferase</keyword>
<dbReference type="InterPro" id="IPR011009">
    <property type="entry name" value="Kinase-like_dom_sf"/>
</dbReference>
<dbReference type="SMART" id="SM00146">
    <property type="entry name" value="PI3Kc"/>
    <property type="match status" value="1"/>
</dbReference>
<feature type="compositionally biased region" description="Low complexity" evidence="11">
    <location>
        <begin position="3366"/>
        <end position="3376"/>
    </location>
</feature>
<evidence type="ECO:0000259" key="14">
    <source>
        <dbReference type="PROSITE" id="PS51190"/>
    </source>
</evidence>
<feature type="domain" description="FATC" evidence="14">
    <location>
        <begin position="3417"/>
        <end position="3449"/>
    </location>
</feature>
<dbReference type="PANTHER" id="PTHR37079">
    <property type="entry name" value="SERINE/THREONINE-PROTEIN KINASE ATM"/>
    <property type="match status" value="1"/>
</dbReference>
<dbReference type="EMBL" id="SHOA02000002">
    <property type="protein sequence ID" value="TDH69439.1"/>
    <property type="molecule type" value="Genomic_DNA"/>
</dbReference>
<dbReference type="Pfam" id="PF00454">
    <property type="entry name" value="PI3_PI4_kinase"/>
    <property type="match status" value="1"/>
</dbReference>
<dbReference type="EC" id="2.7.11.1" evidence="2"/>
<evidence type="ECO:0000259" key="12">
    <source>
        <dbReference type="PROSITE" id="PS50290"/>
    </source>
</evidence>
<sequence>MAERDGEWLNFSAVCNDLRHVKSLKSVSSAVAKLQVFLSDDRNRQLVHRWRSWGYLLISLLHVIKEEMRAYLDLGSTGRKRKIRPKIPQLRYWHYLRTELETAHVAADGPMLHLDPNGRDCIRQLFSFSVAVIDRQTAIEFDQNFETLVDKEAWLTVEVLVQYRVYCAVLDYKDWKNMLQLALGSISPKFDDNLIGDIGTAATRARVTRYLVRNYPCDLKSEMLLALVVEIEAWFKAGNRESMEREADSLLLVIASTLLETLTDLIRAHFSSIGPYLLKRGVTMLDFIVKSNKVRKKGLRGAPAEFLISFLELYQHHVCAKPEFCYLPPLKLLREMKKLIQIATRTDELNHMTTHFNSVREERLGNALGFDDHGIRHLACITDIIFSHDCLVSDLMQASSLESQEEDLCDPSVVGSKRVRSISHVLAWETLVEQLLDSPRTESESMRANTFSPASQQKSSTFTYLSRNSCQVPRTDTKQVNDSGSSLLLLLSILSRHGDYYILNRIGDIMMIMHKLNDSLIAKRIGKWQALILQILIQLAALSARHRKVCHCDLNEHWTNIWQNLLRPELPYIQITEGIGLMRGETGDAVLTLLNCCISFQLVSINAIESHSKTLWNLPAFGPPSGDGSAFRGDRIKSCARTSVASICIMLALLHHLQIPPAGTNLPAVTSEGPNLFSLGENSFTNHDLKLIQSLFDHLQAQVFQTNASMAGNLGNSYTKVDWQTEISSFIYASVIDSFFGLKSPFFESKDVILTPDLIRKLSARTVSKCEGSHSGEEFNGFGIAFCMLDTGLEYLSVDFTDTTTGVKPDSFPLPFQALTGKYSGASDVNWCHGVESCADDTEDQFERLAVPKFFKKLIVSQDNERILSYRCFPKEIYTQSISIERSRTLQTKVNKLFTGLLSEITSNLPSKGCNPVKGLRILANSLDVGLVLAALYVSRDESSSSIICNENRLCVAPLLKIFFDLIADYLTPSLIKQAHHSQSMSESVLHTLRKLQTILLVLQGKQKLEKCRHPSADPIAMRTPPELRPSLTTIVRVLEESLDLLCGGVDTANNTPTSILPRQRTGFKSRGSKTLWESKRRQSLPSHGQLTVKEWDIMDEKDENDVTRDRPSSRVIQKSVGLWCFRVILLLKKDSGLSSVKKHVVAIQFEPDFVLAVAALLCGVIGSSSLEVFITLIDYAAEEGMRDQSATLNAKRKSPRAAIFLSQVLSVLLLAGLVYEGRHREHGEQIPVILTECARRHLNSMSDFEMKLSLRMTRRVELQCLEVFFRHNSHEFMAYEEACVQGLTDSDISVRCIAARGLQTLYFMFPEGGEEIFQHFLNVQKKIIEIHEESINQDEDAVADCGGEQQKRDIHDVVTSPPCINTFLTMLLSLYISACSSQTALPEALSACVDMASTSKYLYGFGKLSLISQCLEAIAEFYGYANVSNLLEEHFCTLWHRYVAASYKQAPEESEGRAGWILSNSKAPLPDGLILLQQFPLSILIGEVLDSCARRMKFEMEIDVIIPIGVLHNFISASSVVENDCQFEFVNELLSGLLGNQLNERHLMLKFADIDAQLTTDLLAFSFILFAHSDPKLKLLAQQMRVVAEKRALVPHLGHVVVSKMARFMVWKVLEKNGDELKTQCELMKGALQVMRESYADFDWRLINTADLLCEFDVLLTRSEKFDPRAECAVDCFSILVVETRYVVAENPILQHLLISICFKAIKHLAIRNRRRISGVLALLIRESCECFLKDTEMFGKYVNFVVQEISDILSKCKCNTPIQLKERKLSLNADDRTQLEWIIYSVCSSLESGQSKYALDIDIVPYGVAASLDKLNALLLKLRTNIVSTESLNESDKINKLSHTRETLLTQAERQMRYFIQREQLRGTKFNSPFFYNEASFLAISSSIKTLRDSSRTAQKLYGSLAHTLLYLSLSGTPGYDSCNRVNGSLKLADALGELGALDTSVYELSSSEQEKNVSRLYRKHFCRGALHEISANYPAQMHESVLTFLSSIFLDISRTESGDPIVLEVALRTVKSVLNVKEGVAALARSKDIEFKSFLEPFVFSKPSNWSAAAPSCSQGHAYESKRSFRYFMDLWTSAVKRNFQSWVCSLTACLTRESKDPVLRSCSALCALRTDISIFLFPYALDSILRNSNDEKMLTVDSQAGEAKINIGLQVWQAANEGVRFILACSSGMNINDRHQSTLNESQPLQAIQLVVHSINFLRETEKARFVESNGRCSQDLSASKGASSKRLRSTGSSLLRELPNIQYTYGCLIDVNLLLVAKAAILVKMPYSAMQYIEMWVEKQQGGKITSLSTLESNAIESDIRDLLVEAYSFDCDDDGLYGINDGRTIESQLVKYNREGEYVKVLSLYDVSLQFANQQPQIYKDEMSSHPPPHLVHGMLTSLHALGYNHLLKGYLQSLQQNDTMGICSSASSQALEHIYNRSWMNMQWDEVLPQLSSPNETWDSPNTKHQPVASFYKQRTIFQSLRALAHGNFTHLFQISTNAKKQILQSIQLSLHSFESTKDFYEALAHFQAIHEIEELATFFREFKVAQSKSIIATTATIGLRPSSSQGDALVYPHGSLEAMPLLKQWQLRREQIKNDFGKADSLLALEEVLVQIIKPSDSDEMITSIYLDLASLSRKAGRPAVAYRALLKLEQLCERGSLSIYETALWQIEKAKLLWNQQEPRSAIYIGKKELCELTESIENSTLSQEEISSLKLLQVKALTITGKWITSQRSESSQTILENYFRKATEIVDNIDTKAVSYRSKDAAKAHFTLADFMSAMYQQVSSRVTSREWLAGNKVVQARDKELRELQLMEKSMQHENRAHIHTLHREVEFDLNERSKVENSVDQFLIGALRSYAKGLTLSSHAELDKVFRVLSLWLNNQRKADINRVFIEQVIDLVPSYKFVPLSYQIISRISSSSDASTFQTALRKLVMKLSVQHPHHTLVQLIALKNSGDVEGKGALQFRANVGDAKAEGAKVYLSELMKTEQHDLLESLDTVASAYVQLALFNTSEYHNQKEKIPLSVVTISGIHSGRSGATTFDQCLRVRARRGGSASMPAVLTTNIAPQADMDYSTIARMLSFEPKFSITDSGIHRPKIIYCYGSDGNRYKQLVKGQDDTRQDLVIEQVFETMNQFLMEDKATRNRKLRLRTYRVVPLSPIAGVLEWVENTVPWGSYLVNRTSKRLSAHERYHPHEWKHMKCRQYLKNAPDKLSAYLEIQKNFTPVFHHFFLEMFPDAAVWYRRRSAYVQSAAVTSIVGYILGIGDRHSQNILIHEVTGELVHIDFGVVFDQGMALFTPETVPFRLTRDMVDGMGISGVDGVFTRCCEVTLQLLRKKSASVVTILEVFVHDPLYRWTLSPLKALRIQGGGEKETRTRSLSRSSSSLTEAGSPEDADVLHAEPGSTDAAARALIRVKQKLEGYEDPNGSALSIEGQVKQLISIAQDPQNLCKLFPGWAPWL</sequence>
<feature type="region of interest" description="Disordered" evidence="11">
    <location>
        <begin position="3361"/>
        <end position="3390"/>
    </location>
</feature>
<dbReference type="CDD" id="cd05171">
    <property type="entry name" value="PIKKc_ATM"/>
    <property type="match status" value="1"/>
</dbReference>
<comment type="catalytic activity">
    <reaction evidence="10">
        <text>L-threonyl-[protein] + ATP = O-phospho-L-threonyl-[protein] + ADP + H(+)</text>
        <dbReference type="Rhea" id="RHEA:46608"/>
        <dbReference type="Rhea" id="RHEA-COMP:11060"/>
        <dbReference type="Rhea" id="RHEA-COMP:11605"/>
        <dbReference type="ChEBI" id="CHEBI:15378"/>
        <dbReference type="ChEBI" id="CHEBI:30013"/>
        <dbReference type="ChEBI" id="CHEBI:30616"/>
        <dbReference type="ChEBI" id="CHEBI:61977"/>
        <dbReference type="ChEBI" id="CHEBI:456216"/>
        <dbReference type="EC" id="2.7.11.1"/>
    </reaction>
</comment>
<evidence type="ECO:0000256" key="5">
    <source>
        <dbReference type="ARBA" id="ARBA00022741"/>
    </source>
</evidence>
<proteinExistence type="predicted"/>
<dbReference type="SMART" id="SM01343">
    <property type="entry name" value="FATC"/>
    <property type="match status" value="1"/>
</dbReference>